<name>A0A8T1QKE5_CARIL</name>
<keyword evidence="2" id="KW-1185">Reference proteome</keyword>
<gene>
    <name evidence="1" type="ORF">CIPAW_05G203900</name>
</gene>
<dbReference type="Proteomes" id="UP000811609">
    <property type="component" value="Chromosome 5"/>
</dbReference>
<evidence type="ECO:0000313" key="2">
    <source>
        <dbReference type="Proteomes" id="UP000811609"/>
    </source>
</evidence>
<evidence type="ECO:0000313" key="1">
    <source>
        <dbReference type="EMBL" id="KAG6655270.1"/>
    </source>
</evidence>
<dbReference type="EMBL" id="CM031813">
    <property type="protein sequence ID" value="KAG6655270.1"/>
    <property type="molecule type" value="Genomic_DNA"/>
</dbReference>
<sequence>MFTFIQSNRLLLITFNHRRTNILFPRTNSTHYLFSSHNLPFMTSLFFLLFMTKPLVNSLQIQSNTTNNIRMSLPKAFLTIITWFLVNHLLPTLQLTNNQRKAFHRIIL</sequence>
<organism evidence="1 2">
    <name type="scientific">Carya illinoinensis</name>
    <name type="common">Pecan</name>
    <dbReference type="NCBI Taxonomy" id="32201"/>
    <lineage>
        <taxon>Eukaryota</taxon>
        <taxon>Viridiplantae</taxon>
        <taxon>Streptophyta</taxon>
        <taxon>Embryophyta</taxon>
        <taxon>Tracheophyta</taxon>
        <taxon>Spermatophyta</taxon>
        <taxon>Magnoliopsida</taxon>
        <taxon>eudicotyledons</taxon>
        <taxon>Gunneridae</taxon>
        <taxon>Pentapetalae</taxon>
        <taxon>rosids</taxon>
        <taxon>fabids</taxon>
        <taxon>Fagales</taxon>
        <taxon>Juglandaceae</taxon>
        <taxon>Carya</taxon>
    </lineage>
</organism>
<accession>A0A8T1QKE5</accession>
<dbReference type="AlphaFoldDB" id="A0A8T1QKE5"/>
<reference evidence="1" key="1">
    <citation type="submission" date="2020-12" db="EMBL/GenBank/DDBJ databases">
        <title>WGS assembly of Carya illinoinensis cv. Pawnee.</title>
        <authorList>
            <person name="Platts A."/>
            <person name="Shu S."/>
            <person name="Wright S."/>
            <person name="Barry K."/>
            <person name="Edger P."/>
            <person name="Pires J.C."/>
            <person name="Schmutz J."/>
        </authorList>
    </citation>
    <scope>NUCLEOTIDE SEQUENCE</scope>
    <source>
        <tissue evidence="1">Leaf</tissue>
    </source>
</reference>
<proteinExistence type="predicted"/>
<protein>
    <submittedName>
        <fullName evidence="1">Uncharacterized protein</fullName>
    </submittedName>
</protein>
<comment type="caution">
    <text evidence="1">The sequence shown here is derived from an EMBL/GenBank/DDBJ whole genome shotgun (WGS) entry which is preliminary data.</text>
</comment>